<proteinExistence type="predicted"/>
<protein>
    <submittedName>
        <fullName evidence="2">Uncharacterized protein</fullName>
    </submittedName>
</protein>
<keyword evidence="1" id="KW-0812">Transmembrane</keyword>
<accession>A0A7C4CB99</accession>
<reference evidence="2" key="1">
    <citation type="journal article" date="2020" name="mSystems">
        <title>Genome- and Community-Level Interaction Insights into Carbon Utilization and Element Cycling Functions of Hydrothermarchaeota in Hydrothermal Sediment.</title>
        <authorList>
            <person name="Zhou Z."/>
            <person name="Liu Y."/>
            <person name="Xu W."/>
            <person name="Pan J."/>
            <person name="Luo Z.H."/>
            <person name="Li M."/>
        </authorList>
    </citation>
    <scope>NUCLEOTIDE SEQUENCE [LARGE SCALE GENOMIC DNA]</scope>
    <source>
        <strain evidence="2">SpSt-488</strain>
    </source>
</reference>
<comment type="caution">
    <text evidence="2">The sequence shown here is derived from an EMBL/GenBank/DDBJ whole genome shotgun (WGS) entry which is preliminary data.</text>
</comment>
<keyword evidence="1" id="KW-1133">Transmembrane helix</keyword>
<feature type="transmembrane region" description="Helical" evidence="1">
    <location>
        <begin position="28"/>
        <end position="51"/>
    </location>
</feature>
<dbReference type="EMBL" id="DSUT01000102">
    <property type="protein sequence ID" value="HGK28305.1"/>
    <property type="molecule type" value="Genomic_DNA"/>
</dbReference>
<dbReference type="AlphaFoldDB" id="A0A7C4CB99"/>
<organism evidence="2">
    <name type="scientific">candidate division WOR-3 bacterium</name>
    <dbReference type="NCBI Taxonomy" id="2052148"/>
    <lineage>
        <taxon>Bacteria</taxon>
        <taxon>Bacteria division WOR-3</taxon>
    </lineage>
</organism>
<feature type="transmembrane region" description="Helical" evidence="1">
    <location>
        <begin position="58"/>
        <end position="78"/>
    </location>
</feature>
<sequence length="145" mass="15945">MTYRSVFRENSQAVQAHLNITQSVIQRMASNAASCKAWSIALVSAVLVVVADRGRPEYALFALVPTLLFLVLDSYYLALERAFRGSYNEFIDKLHRGDIAASDLYAVSPKGRVCSLTVKSALSFSVWPFYAGLTVMTLAAGFLLI</sequence>
<gene>
    <name evidence="2" type="ORF">ENS41_05050</name>
</gene>
<feature type="transmembrane region" description="Helical" evidence="1">
    <location>
        <begin position="126"/>
        <end position="144"/>
    </location>
</feature>
<evidence type="ECO:0000256" key="1">
    <source>
        <dbReference type="SAM" id="Phobius"/>
    </source>
</evidence>
<name>A0A7C4CB99_UNCW3</name>
<evidence type="ECO:0000313" key="2">
    <source>
        <dbReference type="EMBL" id="HGK28305.1"/>
    </source>
</evidence>
<keyword evidence="1" id="KW-0472">Membrane</keyword>